<dbReference type="AlphaFoldDB" id="A0AB39HM83"/>
<dbReference type="RefSeq" id="WP_368653175.1">
    <property type="nucleotide sequence ID" value="NZ_CP162599.1"/>
</dbReference>
<evidence type="ECO:0000313" key="3">
    <source>
        <dbReference type="EMBL" id="XDK32487.1"/>
    </source>
</evidence>
<reference evidence="3" key="1">
    <citation type="submission" date="2024-07" db="EMBL/GenBank/DDBJ databases">
        <title>Halotolerant mesophilic bacterium Ornithinibacillus sp. 4-3, sp. nov., isolated from soil.</title>
        <authorList>
            <person name="Sidarenka A.V."/>
            <person name="Guliayeva D.E."/>
            <person name="Leanovich S.I."/>
            <person name="Hileuskaya K.S."/>
            <person name="Akhremchuk A.E."/>
            <person name="Sikolenko M.A."/>
            <person name="Valentovich L.N."/>
        </authorList>
    </citation>
    <scope>NUCLEOTIDE SEQUENCE</scope>
    <source>
        <strain evidence="3">4-3</strain>
    </source>
</reference>
<protein>
    <submittedName>
        <fullName evidence="3">CapA family protein</fullName>
    </submittedName>
</protein>
<gene>
    <name evidence="3" type="ORF">AB4Y30_15995</name>
</gene>
<dbReference type="Pfam" id="PF09587">
    <property type="entry name" value="PGA_cap"/>
    <property type="match status" value="1"/>
</dbReference>
<feature type="domain" description="Capsule synthesis protein CapA" evidence="2">
    <location>
        <begin position="8"/>
        <end position="330"/>
    </location>
</feature>
<dbReference type="CDD" id="cd07381">
    <property type="entry name" value="MPP_CapA"/>
    <property type="match status" value="1"/>
</dbReference>
<dbReference type="InterPro" id="IPR029052">
    <property type="entry name" value="Metallo-depent_PP-like"/>
</dbReference>
<sequence>MKEQPNIRIALTGDSIIARRISVHNDEPTTALYEKLREADVRFTNLEVLPNDFKGHPAARSDGAHFAAHSYVLDDLKELGFNLLSCANNHCLDYGVDGLLTTIEEIEKRGFSYAGVGKNLTEARMPVYHDVPGGTVAMLSATSTFFIEDQAGEARSEVQGRPGSNPLKFDVEYQVTEEQMKVIKEVDEQLGFGEHRREFIRLGFGAPPADPDIYQFEDSNFRVAGTLAASFRVGDEPKVISRPNEKDLNDIIKWVREAKSRADVVIMSLHAHEQSITREHPAEFIREFAHRIIDEGADVVAMHGPHLIRGMEMYKGKPIFYSLANFIGHNELVYKLPQDSYNRFKVDASMTPSEIFHKRSDGGKKGFPGSALYWQSFMPVCHFKDGKLNEIEILPVGLTRGDTPHHRGRPYLATGEQGREIMKKLDDLSKEFGTDLVIDEDGRAIVKLD</sequence>
<evidence type="ECO:0000256" key="1">
    <source>
        <dbReference type="ARBA" id="ARBA00005662"/>
    </source>
</evidence>
<dbReference type="InterPro" id="IPR052169">
    <property type="entry name" value="CW_Biosynth-Accessory"/>
</dbReference>
<organism evidence="3">
    <name type="scientific">Ornithinibacillus sp. 4-3</name>
    <dbReference type="NCBI Taxonomy" id="3231488"/>
    <lineage>
        <taxon>Bacteria</taxon>
        <taxon>Bacillati</taxon>
        <taxon>Bacillota</taxon>
        <taxon>Bacilli</taxon>
        <taxon>Bacillales</taxon>
        <taxon>Bacillaceae</taxon>
        <taxon>Ornithinibacillus</taxon>
    </lineage>
</organism>
<proteinExistence type="inferred from homology"/>
<dbReference type="SUPFAM" id="SSF56300">
    <property type="entry name" value="Metallo-dependent phosphatases"/>
    <property type="match status" value="1"/>
</dbReference>
<accession>A0AB39HM83</accession>
<comment type="similarity">
    <text evidence="1">Belongs to the CapA family.</text>
</comment>
<dbReference type="EMBL" id="CP162599">
    <property type="protein sequence ID" value="XDK32487.1"/>
    <property type="molecule type" value="Genomic_DNA"/>
</dbReference>
<dbReference type="PANTHER" id="PTHR33393">
    <property type="entry name" value="POLYGLUTAMINE SYNTHESIS ACCESSORY PROTEIN RV0574C-RELATED"/>
    <property type="match status" value="1"/>
</dbReference>
<evidence type="ECO:0000259" key="2">
    <source>
        <dbReference type="SMART" id="SM00854"/>
    </source>
</evidence>
<dbReference type="PANTHER" id="PTHR33393:SF11">
    <property type="entry name" value="POLYGLUTAMINE SYNTHESIS ACCESSORY PROTEIN RV0574C-RELATED"/>
    <property type="match status" value="1"/>
</dbReference>
<dbReference type="InterPro" id="IPR019079">
    <property type="entry name" value="Capsule_synth_CapA"/>
</dbReference>
<name>A0AB39HM83_9BACI</name>
<dbReference type="SMART" id="SM00854">
    <property type="entry name" value="PGA_cap"/>
    <property type="match status" value="1"/>
</dbReference>